<evidence type="ECO:0000313" key="3">
    <source>
        <dbReference type="Proteomes" id="UP000714275"/>
    </source>
</evidence>
<proteinExistence type="predicted"/>
<feature type="domain" description="DUF6570" evidence="1">
    <location>
        <begin position="31"/>
        <end position="166"/>
    </location>
</feature>
<dbReference type="Pfam" id="PF20209">
    <property type="entry name" value="DUF6570"/>
    <property type="match status" value="1"/>
</dbReference>
<dbReference type="OrthoDB" id="3257061at2759"/>
<name>A0A9P6ZH32_9AGAM</name>
<evidence type="ECO:0000313" key="2">
    <source>
        <dbReference type="EMBL" id="KAG1765999.1"/>
    </source>
</evidence>
<organism evidence="2 3">
    <name type="scientific">Suillus placidus</name>
    <dbReference type="NCBI Taxonomy" id="48579"/>
    <lineage>
        <taxon>Eukaryota</taxon>
        <taxon>Fungi</taxon>
        <taxon>Dikarya</taxon>
        <taxon>Basidiomycota</taxon>
        <taxon>Agaricomycotina</taxon>
        <taxon>Agaricomycetes</taxon>
        <taxon>Agaricomycetidae</taxon>
        <taxon>Boletales</taxon>
        <taxon>Suillineae</taxon>
        <taxon>Suillaceae</taxon>
        <taxon>Suillus</taxon>
    </lineage>
</organism>
<sequence>MLDKSGVDLDPCTGQAVALNICPDCRSSLGKNKVPHLALANHLYCGSLPEQFADLTWVEEKVCALYCITAHVTRLFQSSDPTQPRVFHGNTCAHEMNTVSTAAVLPRTPTDVNGFLSVIFIGPEKFDPKRFGSLFRVRKQKIWSFLVWLRHHNALYASIPLDSSIMSLYPEDGPMPGLDACVVEDR</sequence>
<gene>
    <name evidence="2" type="ORF">EV702DRAFT_981192</name>
</gene>
<accession>A0A9P6ZH32</accession>
<dbReference type="InterPro" id="IPR046700">
    <property type="entry name" value="DUF6570"/>
</dbReference>
<evidence type="ECO:0000259" key="1">
    <source>
        <dbReference type="Pfam" id="PF20209"/>
    </source>
</evidence>
<feature type="non-terminal residue" evidence="2">
    <location>
        <position position="186"/>
    </location>
</feature>
<dbReference type="EMBL" id="JABBWD010000101">
    <property type="protein sequence ID" value="KAG1765999.1"/>
    <property type="molecule type" value="Genomic_DNA"/>
</dbReference>
<reference evidence="2" key="1">
    <citation type="journal article" date="2020" name="New Phytol.">
        <title>Comparative genomics reveals dynamic genome evolution in host specialist ectomycorrhizal fungi.</title>
        <authorList>
            <person name="Lofgren L.A."/>
            <person name="Nguyen N.H."/>
            <person name="Vilgalys R."/>
            <person name="Ruytinx J."/>
            <person name="Liao H.L."/>
            <person name="Branco S."/>
            <person name="Kuo A."/>
            <person name="LaButti K."/>
            <person name="Lipzen A."/>
            <person name="Andreopoulos W."/>
            <person name="Pangilinan J."/>
            <person name="Riley R."/>
            <person name="Hundley H."/>
            <person name="Na H."/>
            <person name="Barry K."/>
            <person name="Grigoriev I.V."/>
            <person name="Stajich J.E."/>
            <person name="Kennedy P.G."/>
        </authorList>
    </citation>
    <scope>NUCLEOTIDE SEQUENCE</scope>
    <source>
        <strain evidence="2">DOB743</strain>
    </source>
</reference>
<protein>
    <recommendedName>
        <fullName evidence="1">DUF6570 domain-containing protein</fullName>
    </recommendedName>
</protein>
<keyword evidence="3" id="KW-1185">Reference proteome</keyword>
<dbReference type="AlphaFoldDB" id="A0A9P6ZH32"/>
<comment type="caution">
    <text evidence="2">The sequence shown here is derived from an EMBL/GenBank/DDBJ whole genome shotgun (WGS) entry which is preliminary data.</text>
</comment>
<dbReference type="Proteomes" id="UP000714275">
    <property type="component" value="Unassembled WGS sequence"/>
</dbReference>